<evidence type="ECO:0000259" key="2">
    <source>
        <dbReference type="Pfam" id="PF01478"/>
    </source>
</evidence>
<reference evidence="3" key="2">
    <citation type="journal article" date="2021" name="PeerJ">
        <title>Extensive microbial diversity within the chicken gut microbiome revealed by metagenomics and culture.</title>
        <authorList>
            <person name="Gilroy R."/>
            <person name="Ravi A."/>
            <person name="Getino M."/>
            <person name="Pursley I."/>
            <person name="Horton D.L."/>
            <person name="Alikhan N.F."/>
            <person name="Baker D."/>
            <person name="Gharbi K."/>
            <person name="Hall N."/>
            <person name="Watson M."/>
            <person name="Adriaenssens E.M."/>
            <person name="Foster-Nyarko E."/>
            <person name="Jarju S."/>
            <person name="Secka A."/>
            <person name="Antonio M."/>
            <person name="Oren A."/>
            <person name="Chaudhuri R.R."/>
            <person name="La Ragione R."/>
            <person name="Hildebrand F."/>
            <person name="Pallen M.J."/>
        </authorList>
    </citation>
    <scope>NUCLEOTIDE SEQUENCE</scope>
    <source>
        <strain evidence="3">ChiBcec2-4451</strain>
    </source>
</reference>
<gene>
    <name evidence="3" type="ORF">IAA63_12475</name>
</gene>
<feature type="transmembrane region" description="Helical" evidence="1">
    <location>
        <begin position="79"/>
        <end position="109"/>
    </location>
</feature>
<reference evidence="3" key="1">
    <citation type="submission" date="2020-10" db="EMBL/GenBank/DDBJ databases">
        <authorList>
            <person name="Gilroy R."/>
        </authorList>
    </citation>
    <scope>NUCLEOTIDE SEQUENCE</scope>
    <source>
        <strain evidence="3">ChiBcec2-4451</strain>
    </source>
</reference>
<dbReference type="AlphaFoldDB" id="A0A9D1NW38"/>
<dbReference type="GO" id="GO:0016020">
    <property type="term" value="C:membrane"/>
    <property type="evidence" value="ECO:0007669"/>
    <property type="project" value="InterPro"/>
</dbReference>
<dbReference type="Proteomes" id="UP000886723">
    <property type="component" value="Unassembled WGS sequence"/>
</dbReference>
<dbReference type="Gene3D" id="1.20.120.1220">
    <property type="match status" value="1"/>
</dbReference>
<dbReference type="SUPFAM" id="SSF53613">
    <property type="entry name" value="Ribokinase-like"/>
    <property type="match status" value="1"/>
</dbReference>
<evidence type="ECO:0000313" key="4">
    <source>
        <dbReference type="Proteomes" id="UP000886723"/>
    </source>
</evidence>
<dbReference type="Pfam" id="PF01478">
    <property type="entry name" value="Peptidase_A24"/>
    <property type="match status" value="1"/>
</dbReference>
<dbReference type="InterPro" id="IPR029056">
    <property type="entry name" value="Ribokinase-like"/>
</dbReference>
<proteinExistence type="predicted"/>
<dbReference type="GO" id="GO:0004190">
    <property type="term" value="F:aspartic-type endopeptidase activity"/>
    <property type="evidence" value="ECO:0007669"/>
    <property type="project" value="InterPro"/>
</dbReference>
<feature type="transmembrane region" description="Helical" evidence="1">
    <location>
        <begin position="25"/>
        <end position="43"/>
    </location>
</feature>
<dbReference type="InterPro" id="IPR000045">
    <property type="entry name" value="Prepilin_IV_endopep_pep"/>
</dbReference>
<evidence type="ECO:0000256" key="1">
    <source>
        <dbReference type="SAM" id="Phobius"/>
    </source>
</evidence>
<sequence>MIFRVIALLYMAVNAVTDARRKEIDIRFTVAAGILLVLLRVFGFSRDWKLTLLNFVPCAVLFAANRLSPGAVGTGDILVAGMLGFLLPGTELMRCMILGFWLAGGWGLIRRVWKRGGQREEIPLVPFILLAYIMGCCL</sequence>
<comment type="caution">
    <text evidence="3">The sequence shown here is derived from an EMBL/GenBank/DDBJ whole genome shotgun (WGS) entry which is preliminary data.</text>
</comment>
<feature type="domain" description="Prepilin type IV endopeptidase peptidase" evidence="2">
    <location>
        <begin position="7"/>
        <end position="107"/>
    </location>
</feature>
<keyword evidence="1" id="KW-1133">Transmembrane helix</keyword>
<protein>
    <recommendedName>
        <fullName evidence="2">Prepilin type IV endopeptidase peptidase domain-containing protein</fullName>
    </recommendedName>
</protein>
<evidence type="ECO:0000313" key="3">
    <source>
        <dbReference type="EMBL" id="HIV13935.1"/>
    </source>
</evidence>
<name>A0A9D1NW38_9FIRM</name>
<dbReference type="EMBL" id="DVON01000266">
    <property type="protein sequence ID" value="HIV13935.1"/>
    <property type="molecule type" value="Genomic_DNA"/>
</dbReference>
<keyword evidence="1" id="KW-0812">Transmembrane</keyword>
<organism evidence="3 4">
    <name type="scientific">Candidatus Pullilachnospira stercoravium</name>
    <dbReference type="NCBI Taxonomy" id="2840913"/>
    <lineage>
        <taxon>Bacteria</taxon>
        <taxon>Bacillati</taxon>
        <taxon>Bacillota</taxon>
        <taxon>Clostridia</taxon>
        <taxon>Lachnospirales</taxon>
        <taxon>Lachnospiraceae</taxon>
        <taxon>Lachnospiraceae incertae sedis</taxon>
        <taxon>Candidatus Pullilachnospira</taxon>
    </lineage>
</organism>
<keyword evidence="1" id="KW-0472">Membrane</keyword>
<accession>A0A9D1NW38</accession>